<organism evidence="20 21">
    <name type="scientific">Candidatus Uhrbacteria bacterium RIFOXYC2_FULL_47_19</name>
    <dbReference type="NCBI Taxonomy" id="1802424"/>
    <lineage>
        <taxon>Bacteria</taxon>
        <taxon>Candidatus Uhriibacteriota</taxon>
    </lineage>
</organism>
<dbReference type="InterPro" id="IPR049961">
    <property type="entry name" value="ThiI_N"/>
</dbReference>
<dbReference type="SUPFAM" id="SSF143437">
    <property type="entry name" value="THUMP domain-like"/>
    <property type="match status" value="1"/>
</dbReference>
<dbReference type="Gene3D" id="3.30.2130.30">
    <property type="match status" value="1"/>
</dbReference>
<feature type="binding site" evidence="18">
    <location>
        <position position="264"/>
    </location>
    <ligand>
        <name>ATP</name>
        <dbReference type="ChEBI" id="CHEBI:30616"/>
    </ligand>
</feature>
<feature type="binding site" evidence="18">
    <location>
        <begin position="207"/>
        <end position="208"/>
    </location>
    <ligand>
        <name>ATP</name>
        <dbReference type="ChEBI" id="CHEBI:30616"/>
    </ligand>
</feature>
<evidence type="ECO:0000256" key="3">
    <source>
        <dbReference type="ARBA" id="ARBA00022555"/>
    </source>
</evidence>
<keyword evidence="6 18" id="KW-0067">ATP-binding</keyword>
<dbReference type="GO" id="GO:0005524">
    <property type="term" value="F:ATP binding"/>
    <property type="evidence" value="ECO:0007669"/>
    <property type="project" value="UniProtKB-UniRule"/>
</dbReference>
<evidence type="ECO:0000256" key="13">
    <source>
        <dbReference type="ARBA" id="ARBA00066827"/>
    </source>
</evidence>
<sequence length="388" mass="43153">MIDSILIHTDEIALKGNNRAFFERQLRDNARRRLGEFPDLKISFRKGLMLLRSDRDLTPKIDQLRTALSEVFGISNFTFAQSCPCQIEEISRTASQSMTTKSGSFRVTAKRADKSFPLNSVEVARVVGAGVLEANPALQVDLTNPDHTIFIEINIDGAFVAVNRQQGPGGLPTGTTGTMVVLLSGGIDSPVAAWKLMRRGCRTVFVHFHSYPHVGRESIDKVRRLAESLDRFQGRSVLYTVPIAEAQREITTKTDQALRIIMYRRLMMRLAERLAIHEGALGLVTGDSLGQVASQTPENLLTVSVATKLPIYRPLIGEDKRDIVDLARTIGTYTISIEPHDDCCSLFVPDHPELRSNPEQVAAEESKLDYNHLLETALTQTERETLGQ</sequence>
<dbReference type="GO" id="GO:0000049">
    <property type="term" value="F:tRNA binding"/>
    <property type="evidence" value="ECO:0007669"/>
    <property type="project" value="UniProtKB-UniRule"/>
</dbReference>
<dbReference type="SMART" id="SM00981">
    <property type="entry name" value="THUMP"/>
    <property type="match status" value="1"/>
</dbReference>
<evidence type="ECO:0000256" key="8">
    <source>
        <dbReference type="ARBA" id="ARBA00022977"/>
    </source>
</evidence>
<evidence type="ECO:0000256" key="5">
    <source>
        <dbReference type="ARBA" id="ARBA00022741"/>
    </source>
</evidence>
<evidence type="ECO:0000313" key="21">
    <source>
        <dbReference type="Proteomes" id="UP000176988"/>
    </source>
</evidence>
<evidence type="ECO:0000259" key="19">
    <source>
        <dbReference type="PROSITE" id="PS51165"/>
    </source>
</evidence>
<keyword evidence="3 18" id="KW-0820">tRNA-binding</keyword>
<keyword evidence="4 18" id="KW-0808">Transferase</keyword>
<feature type="binding site" evidence="18">
    <location>
        <begin position="182"/>
        <end position="183"/>
    </location>
    <ligand>
        <name>ATP</name>
        <dbReference type="ChEBI" id="CHEBI:30616"/>
    </ligand>
</feature>
<dbReference type="GO" id="GO:0140741">
    <property type="term" value="F:tRNA-uracil-4 sulfurtransferase activity"/>
    <property type="evidence" value="ECO:0007669"/>
    <property type="project" value="UniProtKB-EC"/>
</dbReference>
<dbReference type="InterPro" id="IPR050102">
    <property type="entry name" value="tRNA_sulfurtransferase_ThiI"/>
</dbReference>
<evidence type="ECO:0000256" key="14">
    <source>
        <dbReference type="ARBA" id="ARBA00071867"/>
    </source>
</evidence>
<name>A0A1F7WEB0_9BACT</name>
<dbReference type="PANTHER" id="PTHR43209:SF1">
    <property type="entry name" value="TRNA SULFURTRANSFERASE"/>
    <property type="match status" value="1"/>
</dbReference>
<gene>
    <name evidence="18" type="primary">thiI</name>
    <name evidence="20" type="ORF">A2480_04040</name>
</gene>
<feature type="binding site" evidence="18">
    <location>
        <position position="295"/>
    </location>
    <ligand>
        <name>ATP</name>
        <dbReference type="ChEBI" id="CHEBI:30616"/>
    </ligand>
</feature>
<dbReference type="GO" id="GO:0009228">
    <property type="term" value="P:thiamine biosynthetic process"/>
    <property type="evidence" value="ECO:0007669"/>
    <property type="project" value="UniProtKB-KW"/>
</dbReference>
<protein>
    <recommendedName>
        <fullName evidence="14 18">Probable tRNA sulfurtransferase</fullName>
        <ecNumber evidence="13 18">2.8.1.4</ecNumber>
    </recommendedName>
    <alternativeName>
        <fullName evidence="15 18">Sulfur carrier protein ThiS sulfurtransferase</fullName>
    </alternativeName>
    <alternativeName>
        <fullName evidence="16 18">Thiamine biosynthesis protein ThiI</fullName>
    </alternativeName>
    <alternativeName>
        <fullName evidence="17 18">tRNA 4-thiouridine synthase</fullName>
    </alternativeName>
</protein>
<comment type="subcellular location">
    <subcellularLocation>
        <location evidence="1 18">Cytoplasm</location>
    </subcellularLocation>
</comment>
<comment type="function">
    <text evidence="11 18">Catalyzes the ATP-dependent transfer of a sulfur to tRNA to produce 4-thiouridine in position 8 of tRNAs, which functions as a near-UV photosensor. Also catalyzes the transfer of sulfur to the sulfur carrier protein ThiS, forming ThiS-thiocarboxylate. This is a step in the synthesis of thiazole, in the thiamine biosynthesis pathway. The sulfur is donated as persulfide by IscS.</text>
</comment>
<dbReference type="FunFam" id="3.40.50.620:FF:000053">
    <property type="entry name" value="Probable tRNA sulfurtransferase"/>
    <property type="match status" value="1"/>
</dbReference>
<evidence type="ECO:0000256" key="18">
    <source>
        <dbReference type="HAMAP-Rule" id="MF_00021"/>
    </source>
</evidence>
<dbReference type="GO" id="GO:0009229">
    <property type="term" value="P:thiamine diphosphate biosynthetic process"/>
    <property type="evidence" value="ECO:0007669"/>
    <property type="project" value="UniProtKB-UniRule"/>
</dbReference>
<feature type="domain" description="THUMP" evidence="19">
    <location>
        <begin position="62"/>
        <end position="164"/>
    </location>
</feature>
<evidence type="ECO:0000256" key="12">
    <source>
        <dbReference type="ARBA" id="ARBA00061472"/>
    </source>
</evidence>
<dbReference type="Pfam" id="PF02926">
    <property type="entry name" value="THUMP"/>
    <property type="match status" value="1"/>
</dbReference>
<dbReference type="Proteomes" id="UP000176988">
    <property type="component" value="Unassembled WGS sequence"/>
</dbReference>
<dbReference type="UniPathway" id="UPA00060"/>
<dbReference type="PANTHER" id="PTHR43209">
    <property type="entry name" value="TRNA SULFURTRANSFERASE"/>
    <property type="match status" value="1"/>
</dbReference>
<dbReference type="InterPro" id="IPR014729">
    <property type="entry name" value="Rossmann-like_a/b/a_fold"/>
</dbReference>
<dbReference type="PROSITE" id="PS51165">
    <property type="entry name" value="THUMP"/>
    <property type="match status" value="1"/>
</dbReference>
<dbReference type="SUPFAM" id="SSF52402">
    <property type="entry name" value="Adenine nucleotide alpha hydrolases-like"/>
    <property type="match status" value="1"/>
</dbReference>
<proteinExistence type="inferred from homology"/>
<keyword evidence="5 18" id="KW-0547">Nucleotide-binding</keyword>
<comment type="catalytic activity">
    <reaction evidence="10 18">
        <text>[ThiS sulfur-carrier protein]-C-terminal Gly-Gly-AMP + S-sulfanyl-L-cysteinyl-[cysteine desulfurase] + AH2 = [ThiS sulfur-carrier protein]-C-terminal-Gly-aminoethanethioate + L-cysteinyl-[cysteine desulfurase] + A + AMP + 2 H(+)</text>
        <dbReference type="Rhea" id="RHEA:43340"/>
        <dbReference type="Rhea" id="RHEA-COMP:12157"/>
        <dbReference type="Rhea" id="RHEA-COMP:12158"/>
        <dbReference type="Rhea" id="RHEA-COMP:12910"/>
        <dbReference type="Rhea" id="RHEA-COMP:19908"/>
        <dbReference type="ChEBI" id="CHEBI:13193"/>
        <dbReference type="ChEBI" id="CHEBI:15378"/>
        <dbReference type="ChEBI" id="CHEBI:17499"/>
        <dbReference type="ChEBI" id="CHEBI:29950"/>
        <dbReference type="ChEBI" id="CHEBI:61963"/>
        <dbReference type="ChEBI" id="CHEBI:90618"/>
        <dbReference type="ChEBI" id="CHEBI:232372"/>
        <dbReference type="ChEBI" id="CHEBI:456215"/>
    </reaction>
</comment>
<dbReference type="EC" id="2.8.1.4" evidence="13 18"/>
<comment type="caution">
    <text evidence="20">The sequence shown here is derived from an EMBL/GenBank/DDBJ whole genome shotgun (WGS) entry which is preliminary data.</text>
</comment>
<dbReference type="InterPro" id="IPR054173">
    <property type="entry name" value="ThiI_fer"/>
</dbReference>
<evidence type="ECO:0000313" key="20">
    <source>
        <dbReference type="EMBL" id="OGM00395.1"/>
    </source>
</evidence>
<keyword evidence="8 18" id="KW-0784">Thiamine biosynthesis</keyword>
<dbReference type="CDD" id="cd01712">
    <property type="entry name" value="PPase_ThiI"/>
    <property type="match status" value="1"/>
</dbReference>
<dbReference type="CDD" id="cd11716">
    <property type="entry name" value="THUMP_ThiI"/>
    <property type="match status" value="1"/>
</dbReference>
<feature type="binding site" evidence="18">
    <location>
        <position position="286"/>
    </location>
    <ligand>
        <name>ATP</name>
        <dbReference type="ChEBI" id="CHEBI:30616"/>
    </ligand>
</feature>
<evidence type="ECO:0000256" key="1">
    <source>
        <dbReference type="ARBA" id="ARBA00004496"/>
    </source>
</evidence>
<evidence type="ECO:0000256" key="11">
    <source>
        <dbReference type="ARBA" id="ARBA00058382"/>
    </source>
</evidence>
<dbReference type="Pfam" id="PF02568">
    <property type="entry name" value="ThiI"/>
    <property type="match status" value="1"/>
</dbReference>
<evidence type="ECO:0000256" key="10">
    <source>
        <dbReference type="ARBA" id="ARBA00052330"/>
    </source>
</evidence>
<dbReference type="STRING" id="1802424.A2480_04040"/>
<keyword evidence="2 18" id="KW-0963">Cytoplasm</keyword>
<dbReference type="Pfam" id="PF22025">
    <property type="entry name" value="ThiI_fer"/>
    <property type="match status" value="1"/>
</dbReference>
<dbReference type="NCBIfam" id="TIGR00342">
    <property type="entry name" value="tRNA uracil 4-sulfurtransferase ThiI"/>
    <property type="match status" value="1"/>
</dbReference>
<accession>A0A1F7WEB0</accession>
<comment type="similarity">
    <text evidence="12 18">Belongs to the ThiI family.</text>
</comment>
<evidence type="ECO:0000256" key="4">
    <source>
        <dbReference type="ARBA" id="ARBA00022679"/>
    </source>
</evidence>
<dbReference type="GO" id="GO:0005829">
    <property type="term" value="C:cytosol"/>
    <property type="evidence" value="ECO:0007669"/>
    <property type="project" value="TreeGrafter"/>
</dbReference>
<dbReference type="AlphaFoldDB" id="A0A1F7WEB0"/>
<dbReference type="GO" id="GO:0052837">
    <property type="term" value="P:thiazole biosynthetic process"/>
    <property type="evidence" value="ECO:0007669"/>
    <property type="project" value="TreeGrafter"/>
</dbReference>
<dbReference type="GO" id="GO:0002937">
    <property type="term" value="P:tRNA 4-thiouridine biosynthesis"/>
    <property type="evidence" value="ECO:0007669"/>
    <property type="project" value="TreeGrafter"/>
</dbReference>
<evidence type="ECO:0000256" key="6">
    <source>
        <dbReference type="ARBA" id="ARBA00022840"/>
    </source>
</evidence>
<evidence type="ECO:0000256" key="9">
    <source>
        <dbReference type="ARBA" id="ARBA00050570"/>
    </source>
</evidence>
<dbReference type="HAMAP" id="MF_00021">
    <property type="entry name" value="ThiI"/>
    <property type="match status" value="1"/>
</dbReference>
<keyword evidence="7 18" id="KW-0694">RNA-binding</keyword>
<dbReference type="InterPro" id="IPR049962">
    <property type="entry name" value="THUMP_ThiI"/>
</dbReference>
<evidence type="ECO:0000256" key="17">
    <source>
        <dbReference type="ARBA" id="ARBA00080570"/>
    </source>
</evidence>
<comment type="catalytic activity">
    <reaction evidence="9 18">
        <text>[ThiI sulfur-carrier protein]-S-sulfanyl-L-cysteine + a uridine in tRNA + 2 reduced [2Fe-2S]-[ferredoxin] + ATP + H(+) = [ThiI sulfur-carrier protein]-L-cysteine + a 4-thiouridine in tRNA + 2 oxidized [2Fe-2S]-[ferredoxin] + AMP + diphosphate</text>
        <dbReference type="Rhea" id="RHEA:24176"/>
        <dbReference type="Rhea" id="RHEA-COMP:10000"/>
        <dbReference type="Rhea" id="RHEA-COMP:10001"/>
        <dbReference type="Rhea" id="RHEA-COMP:13337"/>
        <dbReference type="Rhea" id="RHEA-COMP:13338"/>
        <dbReference type="Rhea" id="RHEA-COMP:13339"/>
        <dbReference type="Rhea" id="RHEA-COMP:13340"/>
        <dbReference type="ChEBI" id="CHEBI:15378"/>
        <dbReference type="ChEBI" id="CHEBI:29950"/>
        <dbReference type="ChEBI" id="CHEBI:30616"/>
        <dbReference type="ChEBI" id="CHEBI:33019"/>
        <dbReference type="ChEBI" id="CHEBI:33737"/>
        <dbReference type="ChEBI" id="CHEBI:33738"/>
        <dbReference type="ChEBI" id="CHEBI:61963"/>
        <dbReference type="ChEBI" id="CHEBI:65315"/>
        <dbReference type="ChEBI" id="CHEBI:136798"/>
        <dbReference type="ChEBI" id="CHEBI:456215"/>
        <dbReference type="EC" id="2.8.1.4"/>
    </reaction>
</comment>
<evidence type="ECO:0000256" key="15">
    <source>
        <dbReference type="ARBA" id="ARBA00075337"/>
    </source>
</evidence>
<reference evidence="20 21" key="1">
    <citation type="journal article" date="2016" name="Nat. Commun.">
        <title>Thousands of microbial genomes shed light on interconnected biogeochemical processes in an aquifer system.</title>
        <authorList>
            <person name="Anantharaman K."/>
            <person name="Brown C.T."/>
            <person name="Hug L.A."/>
            <person name="Sharon I."/>
            <person name="Castelle C.J."/>
            <person name="Probst A.J."/>
            <person name="Thomas B.C."/>
            <person name="Singh A."/>
            <person name="Wilkins M.J."/>
            <person name="Karaoz U."/>
            <person name="Brodie E.L."/>
            <person name="Williams K.H."/>
            <person name="Hubbard S.S."/>
            <person name="Banfield J.F."/>
        </authorList>
    </citation>
    <scope>NUCLEOTIDE SEQUENCE [LARGE SCALE GENOMIC DNA]</scope>
</reference>
<evidence type="ECO:0000256" key="2">
    <source>
        <dbReference type="ARBA" id="ARBA00022490"/>
    </source>
</evidence>
<dbReference type="Gene3D" id="3.40.50.620">
    <property type="entry name" value="HUPs"/>
    <property type="match status" value="1"/>
</dbReference>
<dbReference type="InterPro" id="IPR004114">
    <property type="entry name" value="THUMP_dom"/>
</dbReference>
<evidence type="ECO:0000256" key="16">
    <source>
        <dbReference type="ARBA" id="ARBA00077849"/>
    </source>
</evidence>
<dbReference type="InterPro" id="IPR020536">
    <property type="entry name" value="ThiI_AANH"/>
</dbReference>
<dbReference type="EMBL" id="MGFG01000032">
    <property type="protein sequence ID" value="OGM00395.1"/>
    <property type="molecule type" value="Genomic_DNA"/>
</dbReference>
<dbReference type="InterPro" id="IPR003720">
    <property type="entry name" value="tRNA_STrfase"/>
</dbReference>
<dbReference type="GO" id="GO:0004810">
    <property type="term" value="F:CCA tRNA nucleotidyltransferase activity"/>
    <property type="evidence" value="ECO:0007669"/>
    <property type="project" value="InterPro"/>
</dbReference>
<evidence type="ECO:0000256" key="7">
    <source>
        <dbReference type="ARBA" id="ARBA00022884"/>
    </source>
</evidence>
<comment type="pathway">
    <text evidence="18">Cofactor biosynthesis; thiamine diphosphate biosynthesis.</text>
</comment>